<dbReference type="EMBL" id="MN740499">
    <property type="protein sequence ID" value="QHU29947.1"/>
    <property type="molecule type" value="Genomic_DNA"/>
</dbReference>
<evidence type="ECO:0000313" key="2">
    <source>
        <dbReference type="EMBL" id="QHU29947.1"/>
    </source>
</evidence>
<accession>A0A6C0LHI2</accession>
<keyword evidence="1" id="KW-1133">Transmembrane helix</keyword>
<protein>
    <submittedName>
        <fullName evidence="2">Uncharacterized protein</fullName>
    </submittedName>
</protein>
<keyword evidence="1" id="KW-0812">Transmembrane</keyword>
<name>A0A6C0LHI2_9ZZZZ</name>
<evidence type="ECO:0000256" key="1">
    <source>
        <dbReference type="SAM" id="Phobius"/>
    </source>
</evidence>
<sequence length="85" mass="9983">MALYIPEDVCTQIESYMNLCESCSRYNISADKVYCDNHCYYMNKKLQLNYVNMMLTLNVFVILYGNNISIIICLLLFIISVEQLF</sequence>
<dbReference type="AlphaFoldDB" id="A0A6C0LHI2"/>
<feature type="transmembrane region" description="Helical" evidence="1">
    <location>
        <begin position="50"/>
        <end position="79"/>
    </location>
</feature>
<organism evidence="2">
    <name type="scientific">viral metagenome</name>
    <dbReference type="NCBI Taxonomy" id="1070528"/>
    <lineage>
        <taxon>unclassified sequences</taxon>
        <taxon>metagenomes</taxon>
        <taxon>organismal metagenomes</taxon>
    </lineage>
</organism>
<keyword evidence="1" id="KW-0472">Membrane</keyword>
<reference evidence="2" key="1">
    <citation type="journal article" date="2020" name="Nature">
        <title>Giant virus diversity and host interactions through global metagenomics.</title>
        <authorList>
            <person name="Schulz F."/>
            <person name="Roux S."/>
            <person name="Paez-Espino D."/>
            <person name="Jungbluth S."/>
            <person name="Walsh D.A."/>
            <person name="Denef V.J."/>
            <person name="McMahon K.D."/>
            <person name="Konstantinidis K.T."/>
            <person name="Eloe-Fadrosh E.A."/>
            <person name="Kyrpides N.C."/>
            <person name="Woyke T."/>
        </authorList>
    </citation>
    <scope>NUCLEOTIDE SEQUENCE</scope>
    <source>
        <strain evidence="2">GVMAG-M-3300027810-10</strain>
    </source>
</reference>
<proteinExistence type="predicted"/>